<dbReference type="SUPFAM" id="SSF54292">
    <property type="entry name" value="2Fe-2S ferredoxin-like"/>
    <property type="match status" value="1"/>
</dbReference>
<evidence type="ECO:0000259" key="11">
    <source>
        <dbReference type="PROSITE" id="PS51669"/>
    </source>
</evidence>
<dbReference type="Gene3D" id="3.40.50.740">
    <property type="match status" value="1"/>
</dbReference>
<dbReference type="GO" id="GO:0043546">
    <property type="term" value="F:molybdopterin cofactor binding"/>
    <property type="evidence" value="ECO:0007669"/>
    <property type="project" value="InterPro"/>
</dbReference>
<dbReference type="GO" id="GO:0003954">
    <property type="term" value="F:NADH dehydrogenase activity"/>
    <property type="evidence" value="ECO:0007669"/>
    <property type="project" value="TreeGrafter"/>
</dbReference>
<dbReference type="PROSITE" id="PS51669">
    <property type="entry name" value="4FE4S_MOW_BIS_MGD"/>
    <property type="match status" value="1"/>
</dbReference>
<dbReference type="PROSITE" id="PS51379">
    <property type="entry name" value="4FE4S_FER_2"/>
    <property type="match status" value="2"/>
</dbReference>
<keyword evidence="5 12" id="KW-0560">Oxidoreductase</keyword>
<dbReference type="EMBL" id="CP011801">
    <property type="protein sequence ID" value="ALA60212.1"/>
    <property type="molecule type" value="Genomic_DNA"/>
</dbReference>
<evidence type="ECO:0000256" key="5">
    <source>
        <dbReference type="ARBA" id="ARBA00023002"/>
    </source>
</evidence>
<gene>
    <name evidence="12" type="primary">fdsA</name>
    <name evidence="12" type="ORF">NITMOv2_3822</name>
</gene>
<name>A0A0K2GHV6_NITMO</name>
<dbReference type="GO" id="GO:0046872">
    <property type="term" value="F:metal ion binding"/>
    <property type="evidence" value="ECO:0007669"/>
    <property type="project" value="UniProtKB-KW"/>
</dbReference>
<dbReference type="FunFam" id="3.30.70.20:FF:000035">
    <property type="entry name" value="Iron hydrogenase 1"/>
    <property type="match status" value="1"/>
</dbReference>
<dbReference type="STRING" id="42253.NITMOv2_3822"/>
<dbReference type="SUPFAM" id="SSF54862">
    <property type="entry name" value="4Fe-4S ferredoxins"/>
    <property type="match status" value="1"/>
</dbReference>
<feature type="compositionally biased region" description="Basic residues" evidence="8">
    <location>
        <begin position="906"/>
        <end position="916"/>
    </location>
</feature>
<dbReference type="PROSITE" id="PS00198">
    <property type="entry name" value="4FE4S_FER_1"/>
    <property type="match status" value="1"/>
</dbReference>
<dbReference type="GO" id="GO:0015942">
    <property type="term" value="P:formate metabolic process"/>
    <property type="evidence" value="ECO:0007669"/>
    <property type="project" value="InterPro"/>
</dbReference>
<keyword evidence="2" id="KW-0004">4Fe-4S</keyword>
<dbReference type="InterPro" id="IPR006963">
    <property type="entry name" value="Mopterin_OxRdtase_4Fe-4S_dom"/>
</dbReference>
<feature type="region of interest" description="Disordered" evidence="8">
    <location>
        <begin position="870"/>
        <end position="916"/>
    </location>
</feature>
<dbReference type="SMART" id="SM00926">
    <property type="entry name" value="Molybdop_Fe4S4"/>
    <property type="match status" value="1"/>
</dbReference>
<dbReference type="SUPFAM" id="SSF53706">
    <property type="entry name" value="Formate dehydrogenase/DMSO reductase, domains 1-3"/>
    <property type="match status" value="1"/>
</dbReference>
<evidence type="ECO:0000256" key="8">
    <source>
        <dbReference type="SAM" id="MobiDB-lite"/>
    </source>
</evidence>
<reference evidence="12 13" key="1">
    <citation type="journal article" date="2015" name="Proc. Natl. Acad. Sci. U.S.A.">
        <title>Expanded metabolic versatility of ubiquitous nitrite-oxidizing bacteria from the genus Nitrospira.</title>
        <authorList>
            <person name="Koch H."/>
            <person name="Lucker S."/>
            <person name="Albertsen M."/>
            <person name="Kitzinger K."/>
            <person name="Herbold C."/>
            <person name="Spieck E."/>
            <person name="Nielsen P.H."/>
            <person name="Wagner M."/>
            <person name="Daims H."/>
        </authorList>
    </citation>
    <scope>NUCLEOTIDE SEQUENCE [LARGE SCALE GENOMIC DNA]</scope>
    <source>
        <strain evidence="12 13">NSP M-1</strain>
    </source>
</reference>
<dbReference type="CDD" id="cd00508">
    <property type="entry name" value="MopB_CT_Fdh-Nap-like"/>
    <property type="match status" value="1"/>
</dbReference>
<feature type="compositionally biased region" description="Acidic residues" evidence="8">
    <location>
        <begin position="893"/>
        <end position="902"/>
    </location>
</feature>
<dbReference type="CDD" id="cd02753">
    <property type="entry name" value="MopB_Formate-Dh-H"/>
    <property type="match status" value="1"/>
</dbReference>
<dbReference type="InterPro" id="IPR036010">
    <property type="entry name" value="2Fe-2S_ferredoxin-like_sf"/>
</dbReference>
<dbReference type="AlphaFoldDB" id="A0A0K2GHV6"/>
<dbReference type="InterPro" id="IPR006478">
    <property type="entry name" value="Formate_DH_asu"/>
</dbReference>
<accession>A0A0K2GHV6</accession>
<evidence type="ECO:0000313" key="13">
    <source>
        <dbReference type="Proteomes" id="UP000069205"/>
    </source>
</evidence>
<dbReference type="InterPro" id="IPR017900">
    <property type="entry name" value="4Fe4S_Fe_S_CS"/>
</dbReference>
<dbReference type="InterPro" id="IPR050123">
    <property type="entry name" value="Prok_molybdopt-oxidoreductase"/>
</dbReference>
<dbReference type="Gene3D" id="3.30.70.20">
    <property type="match status" value="1"/>
</dbReference>
<dbReference type="Gene3D" id="3.40.228.10">
    <property type="entry name" value="Dimethylsulfoxide Reductase, domain 2"/>
    <property type="match status" value="1"/>
</dbReference>
<evidence type="ECO:0000256" key="6">
    <source>
        <dbReference type="ARBA" id="ARBA00023004"/>
    </source>
</evidence>
<evidence type="ECO:0000256" key="1">
    <source>
        <dbReference type="ARBA" id="ARBA00007023"/>
    </source>
</evidence>
<dbReference type="Gene3D" id="2.20.25.90">
    <property type="entry name" value="ADC-like domains"/>
    <property type="match status" value="1"/>
</dbReference>
<dbReference type="InterPro" id="IPR009010">
    <property type="entry name" value="Asp_de-COase-like_dom_sf"/>
</dbReference>
<evidence type="ECO:0000256" key="7">
    <source>
        <dbReference type="ARBA" id="ARBA00023014"/>
    </source>
</evidence>
<dbReference type="PROSITE" id="PS51085">
    <property type="entry name" value="2FE2S_FER_2"/>
    <property type="match status" value="1"/>
</dbReference>
<keyword evidence="13" id="KW-1185">Reference proteome</keyword>
<evidence type="ECO:0000313" key="12">
    <source>
        <dbReference type="EMBL" id="ALA60212.1"/>
    </source>
</evidence>
<organism evidence="12 13">
    <name type="scientific">Nitrospira moscoviensis</name>
    <dbReference type="NCBI Taxonomy" id="42253"/>
    <lineage>
        <taxon>Bacteria</taxon>
        <taxon>Pseudomonadati</taxon>
        <taxon>Nitrospirota</taxon>
        <taxon>Nitrospiria</taxon>
        <taxon>Nitrospirales</taxon>
        <taxon>Nitrospiraceae</taxon>
        <taxon>Nitrospira</taxon>
    </lineage>
</organism>
<sequence>MNLTINGRSVTAEHGDTIYTAAARAGIRIPSLCASVHLSPYGSCRLCVAEIDGMKGLHATCSMPVRDGMDVRTESEQLARHRRNLIELYLSERPQGQSLQEVADLAQQYGVTGVRYPAGAQREPVRDESSPFFLFDNQRCISCARCVRACDEIQPAFAISMVRAGFAIRPAWGGDGIQGIAGHGGIAASTCVSCGACVKECPTGALTEKTVLRHGPPTSHVRTTCGYCGVGCSFDAGLRDGRVVSMVPSDDGPSNHGHACLKGRFGWTYNDAEDRVRRPLLRDGTGWKAVGWEQALDLVARSFSRIKDQAGPDAAAVISSSRGTNEENYLFGKFIRCVMGTNHIDNCARVCHSATVTGMMETLGASAATNSIRDLDAAKLIMVVGANPTESHPVLGAKLLQLARRGLPLIVIDPRRTEVARAATIHLQLKPGTNVALLNGLGHVIAAEGLLNRSFIEQRTEGIDDWLATVKDYPPEVVERLTGVPAEDIRRAARMYAASGASLSVHGLGVTEHRWGSHGVMALVDLALATGNIARPGTGINPLRGQNNVQGASDSGCLPTHFVGYQLLDDPVVAARHHAITGRPLPPRRGMKIPDMWDAALDGRLKGLWIIGYDVAQTDPNLKKVREALSRLEFLVVQDLFVSQTAKFAHLLLPGASFLEKDGTFTNLERRIQRIRKAVEPPDGILPDWQVVCEVSTRMGYPMRYNHPSEIMDEMASLSPMLAGVSYERLDRPQALQWPVPDKQHPGTWLMHGETFARGKGRFVGVEYLPPGEQPSEDYPFVLVTGRLLEHYNCGAQTRRTEIIELVDSDVLEMHPDDAARLGFTAGQLVRLVSARSTAVLPVAPSDRVRRGELFTSFHFPGTDLNSLLSSSADESSKCPEYKVSTVRVEPVERDELDPEDETERRHIHSRVGVRP</sequence>
<dbReference type="PANTHER" id="PTHR43105">
    <property type="entry name" value="RESPIRATORY NITRATE REDUCTASE"/>
    <property type="match status" value="1"/>
</dbReference>
<proteinExistence type="inferred from homology"/>
<dbReference type="InterPro" id="IPR006657">
    <property type="entry name" value="MoPterin_dinucl-bd_dom"/>
</dbReference>
<dbReference type="RefSeq" id="WP_053381096.1">
    <property type="nucleotide sequence ID" value="NZ_CP011801.1"/>
</dbReference>
<dbReference type="EC" id="1.2.1.2" evidence="12"/>
<comment type="similarity">
    <text evidence="1">In the C-terminal section; belongs to the prokaryotic molybdopterin-containing oxidoreductase family.</text>
</comment>
<dbReference type="InterPro" id="IPR001041">
    <property type="entry name" value="2Fe-2S_ferredoxin-type"/>
</dbReference>
<dbReference type="Pfam" id="PF01568">
    <property type="entry name" value="Molydop_binding"/>
    <property type="match status" value="1"/>
</dbReference>
<evidence type="ECO:0000259" key="9">
    <source>
        <dbReference type="PROSITE" id="PS51085"/>
    </source>
</evidence>
<dbReference type="KEGG" id="nmv:NITMOv2_3822"/>
<dbReference type="PIRSF" id="PIRSF036643">
    <property type="entry name" value="FDH_alpha"/>
    <property type="match status" value="1"/>
</dbReference>
<dbReference type="Pfam" id="PF12838">
    <property type="entry name" value="Fer4_7"/>
    <property type="match status" value="1"/>
</dbReference>
<dbReference type="GO" id="GO:0051539">
    <property type="term" value="F:4 iron, 4 sulfur cluster binding"/>
    <property type="evidence" value="ECO:0007669"/>
    <property type="project" value="UniProtKB-KW"/>
</dbReference>
<evidence type="ECO:0000256" key="2">
    <source>
        <dbReference type="ARBA" id="ARBA00022485"/>
    </source>
</evidence>
<dbReference type="Gene3D" id="2.40.40.20">
    <property type="match status" value="1"/>
</dbReference>
<dbReference type="PATRIC" id="fig|42253.5.peg.3766"/>
<dbReference type="InterPro" id="IPR017896">
    <property type="entry name" value="4Fe4S_Fe-S-bd"/>
</dbReference>
<feature type="domain" description="4Fe-4S ferredoxin-type" evidence="10">
    <location>
        <begin position="131"/>
        <end position="162"/>
    </location>
</feature>
<dbReference type="PROSITE" id="PS00551">
    <property type="entry name" value="MOLYBDOPTERIN_PROK_1"/>
    <property type="match status" value="1"/>
</dbReference>
<dbReference type="Pfam" id="PF00384">
    <property type="entry name" value="Molybdopterin"/>
    <property type="match status" value="1"/>
</dbReference>
<dbReference type="NCBIfam" id="TIGR01591">
    <property type="entry name" value="Fdh-alpha"/>
    <property type="match status" value="1"/>
</dbReference>
<feature type="domain" description="2Fe-2S ferredoxin-type" evidence="9">
    <location>
        <begin position="1"/>
        <end position="77"/>
    </location>
</feature>
<dbReference type="OrthoDB" id="9803192at2"/>
<keyword evidence="7" id="KW-0411">Iron-sulfur</keyword>
<dbReference type="PANTHER" id="PTHR43105:SF14">
    <property type="entry name" value="FORMATE DEHYDROGENASE H"/>
    <property type="match status" value="1"/>
</dbReference>
<dbReference type="Pfam" id="PF04879">
    <property type="entry name" value="Molybdop_Fe4S4"/>
    <property type="match status" value="1"/>
</dbReference>
<evidence type="ECO:0000259" key="10">
    <source>
        <dbReference type="PROSITE" id="PS51379"/>
    </source>
</evidence>
<feature type="domain" description="4Fe-4S Mo/W bis-MGD-type" evidence="11">
    <location>
        <begin position="218"/>
        <end position="274"/>
    </location>
</feature>
<evidence type="ECO:0000256" key="4">
    <source>
        <dbReference type="ARBA" id="ARBA00022737"/>
    </source>
</evidence>
<protein>
    <submittedName>
        <fullName evidence="12">Formate dehydrogenase, alpha subunit</fullName>
        <ecNumber evidence="12">1.2.1.2</ecNumber>
    </submittedName>
</protein>
<feature type="domain" description="4Fe-4S ferredoxin-type" evidence="10">
    <location>
        <begin position="182"/>
        <end position="211"/>
    </location>
</feature>
<dbReference type="InterPro" id="IPR041924">
    <property type="entry name" value="Formate_Dh-H_N"/>
</dbReference>
<keyword evidence="6" id="KW-0408">Iron</keyword>
<dbReference type="Gene3D" id="3.10.20.740">
    <property type="match status" value="1"/>
</dbReference>
<dbReference type="Proteomes" id="UP000069205">
    <property type="component" value="Chromosome"/>
</dbReference>
<evidence type="ECO:0000256" key="3">
    <source>
        <dbReference type="ARBA" id="ARBA00022723"/>
    </source>
</evidence>
<dbReference type="GO" id="GO:0008863">
    <property type="term" value="F:formate dehydrogenase (NAD+) activity"/>
    <property type="evidence" value="ECO:0007669"/>
    <property type="project" value="InterPro"/>
</dbReference>
<dbReference type="InterPro" id="IPR027467">
    <property type="entry name" value="MopterinOxRdtase_cofactor_BS"/>
</dbReference>
<keyword evidence="4" id="KW-0677">Repeat</keyword>
<dbReference type="GO" id="GO:0016020">
    <property type="term" value="C:membrane"/>
    <property type="evidence" value="ECO:0007669"/>
    <property type="project" value="TreeGrafter"/>
</dbReference>
<dbReference type="GO" id="GO:0022904">
    <property type="term" value="P:respiratory electron transport chain"/>
    <property type="evidence" value="ECO:0007669"/>
    <property type="project" value="TreeGrafter"/>
</dbReference>
<dbReference type="InterPro" id="IPR006656">
    <property type="entry name" value="Mopterin_OxRdtase"/>
</dbReference>
<dbReference type="Pfam" id="PF13510">
    <property type="entry name" value="Fer2_4"/>
    <property type="match status" value="1"/>
</dbReference>
<dbReference type="SUPFAM" id="SSF50692">
    <property type="entry name" value="ADC-like"/>
    <property type="match status" value="1"/>
</dbReference>
<keyword evidence="3" id="KW-0479">Metal-binding</keyword>